<dbReference type="Proteomes" id="UP000219068">
    <property type="component" value="Unassembled WGS sequence"/>
</dbReference>
<dbReference type="EMBL" id="OBMM01000005">
    <property type="protein sequence ID" value="SOC26719.1"/>
    <property type="molecule type" value="Genomic_DNA"/>
</dbReference>
<dbReference type="AlphaFoldDB" id="A0A285TS80"/>
<name>A0A285TS80_9PROT</name>
<evidence type="ECO:0000313" key="2">
    <source>
        <dbReference type="Proteomes" id="UP000219068"/>
    </source>
</evidence>
<sequence length="93" mass="10396">MFVKEEDGAALARCVDFGITISVWDWTDEQFEVAKNLMKAMSDYLSGAFSYGLSIGEMEEDIITNFGGSFIDVDIEFVKPDEVRVLLVPVGLY</sequence>
<protein>
    <submittedName>
        <fullName evidence="1">Uncharacterized protein</fullName>
    </submittedName>
</protein>
<accession>A0A285TS80</accession>
<reference evidence="1 2" key="1">
    <citation type="submission" date="2017-08" db="EMBL/GenBank/DDBJ databases">
        <authorList>
            <person name="de Groot N.N."/>
        </authorList>
    </citation>
    <scope>NUCLEOTIDE SEQUENCE [LARGE SCALE GENOMIC DNA]</scope>
    <source>
        <strain evidence="1 2">USBA 78</strain>
    </source>
</reference>
<evidence type="ECO:0000313" key="1">
    <source>
        <dbReference type="EMBL" id="SOC26719.1"/>
    </source>
</evidence>
<dbReference type="RefSeq" id="WP_097052747.1">
    <property type="nucleotide sequence ID" value="NZ_OBMM01000005.1"/>
</dbReference>
<proteinExistence type="predicted"/>
<gene>
    <name evidence="1" type="ORF">SAMN05428964_105187</name>
</gene>
<organism evidence="1 2">
    <name type="scientific">Thalassospira xiamenensis</name>
    <dbReference type="NCBI Taxonomy" id="220697"/>
    <lineage>
        <taxon>Bacteria</taxon>
        <taxon>Pseudomonadati</taxon>
        <taxon>Pseudomonadota</taxon>
        <taxon>Alphaproteobacteria</taxon>
        <taxon>Rhodospirillales</taxon>
        <taxon>Thalassospiraceae</taxon>
        <taxon>Thalassospira</taxon>
    </lineage>
</organism>